<keyword evidence="3" id="KW-1015">Disulfide bond</keyword>
<dbReference type="SMART" id="SM01088">
    <property type="entry name" value="Col_cuticle_N"/>
    <property type="match status" value="1"/>
</dbReference>
<evidence type="ECO:0000256" key="5">
    <source>
        <dbReference type="SAM" id="Phobius"/>
    </source>
</evidence>
<evidence type="ECO:0000313" key="7">
    <source>
        <dbReference type="EMBL" id="CAJ0578537.1"/>
    </source>
</evidence>
<dbReference type="GO" id="GO:0042302">
    <property type="term" value="F:structural constituent of cuticle"/>
    <property type="evidence" value="ECO:0007669"/>
    <property type="project" value="InterPro"/>
</dbReference>
<evidence type="ECO:0000313" key="8">
    <source>
        <dbReference type="Proteomes" id="UP001177023"/>
    </source>
</evidence>
<name>A0AA36G4C6_9BILA</name>
<keyword evidence="5" id="KW-1133">Transmembrane helix</keyword>
<accession>A0AA36G4C6</accession>
<evidence type="ECO:0000256" key="4">
    <source>
        <dbReference type="SAM" id="MobiDB-lite"/>
    </source>
</evidence>
<feature type="region of interest" description="Disordered" evidence="4">
    <location>
        <begin position="72"/>
        <end position="155"/>
    </location>
</feature>
<dbReference type="EMBL" id="CATQJA010002654">
    <property type="protein sequence ID" value="CAJ0578537.1"/>
    <property type="molecule type" value="Genomic_DNA"/>
</dbReference>
<sequence length="155" mass="16245">MEEDPPKKSLRPVAFASVAFATISVLSCVITLPLVYNHVQNVHSFMQNEVEFCKTRSRDMWKEMVTMQAVAGIPRNKREAYDANPLSGENPAGSSAPGSCCSCQAGPPGPPGDAGEKGADGLPGPHGSSGPRGPPGQPGSCDHCPPPRTGPGYRF</sequence>
<comment type="caution">
    <text evidence="7">The sequence shown here is derived from an EMBL/GenBank/DDBJ whole genome shotgun (WGS) entry which is preliminary data.</text>
</comment>
<dbReference type="Pfam" id="PF01391">
    <property type="entry name" value="Collagen"/>
    <property type="match status" value="1"/>
</dbReference>
<dbReference type="Pfam" id="PF01484">
    <property type="entry name" value="Col_cuticle_N"/>
    <property type="match status" value="1"/>
</dbReference>
<dbReference type="PANTHER" id="PTHR24637:SF382">
    <property type="entry name" value="NEMATODE CUTICLE COLLAGEN N-TERMINAL DOMAIN-CONTAINING PROTEIN"/>
    <property type="match status" value="1"/>
</dbReference>
<feature type="compositionally biased region" description="Low complexity" evidence="4">
    <location>
        <begin position="120"/>
        <end position="131"/>
    </location>
</feature>
<feature type="non-terminal residue" evidence="7">
    <location>
        <position position="155"/>
    </location>
</feature>
<comment type="subunit">
    <text evidence="1">Collagen polypeptide chains are complexed within the cuticle by disulfide bonds and other types of covalent cross-links.</text>
</comment>
<dbReference type="InterPro" id="IPR008160">
    <property type="entry name" value="Collagen"/>
</dbReference>
<evidence type="ECO:0000256" key="2">
    <source>
        <dbReference type="ARBA" id="ARBA00022737"/>
    </source>
</evidence>
<protein>
    <recommendedName>
        <fullName evidence="6">Nematode cuticle collagen N-terminal domain-containing protein</fullName>
    </recommendedName>
</protein>
<reference evidence="7" key="1">
    <citation type="submission" date="2023-06" db="EMBL/GenBank/DDBJ databases">
        <authorList>
            <person name="Delattre M."/>
        </authorList>
    </citation>
    <scope>NUCLEOTIDE SEQUENCE</scope>
    <source>
        <strain evidence="7">AF72</strain>
    </source>
</reference>
<dbReference type="Proteomes" id="UP001177023">
    <property type="component" value="Unassembled WGS sequence"/>
</dbReference>
<dbReference type="PANTHER" id="PTHR24637">
    <property type="entry name" value="COLLAGEN"/>
    <property type="match status" value="1"/>
</dbReference>
<dbReference type="PROSITE" id="PS51257">
    <property type="entry name" value="PROKAR_LIPOPROTEIN"/>
    <property type="match status" value="1"/>
</dbReference>
<keyword evidence="5" id="KW-0812">Transmembrane</keyword>
<evidence type="ECO:0000256" key="3">
    <source>
        <dbReference type="ARBA" id="ARBA00023157"/>
    </source>
</evidence>
<evidence type="ECO:0000256" key="1">
    <source>
        <dbReference type="ARBA" id="ARBA00011518"/>
    </source>
</evidence>
<evidence type="ECO:0000259" key="6">
    <source>
        <dbReference type="SMART" id="SM01088"/>
    </source>
</evidence>
<gene>
    <name evidence="7" type="ORF">MSPICULIGERA_LOCUS16785</name>
</gene>
<proteinExistence type="predicted"/>
<feature type="transmembrane region" description="Helical" evidence="5">
    <location>
        <begin position="12"/>
        <end position="36"/>
    </location>
</feature>
<keyword evidence="5" id="KW-0472">Membrane</keyword>
<keyword evidence="8" id="KW-1185">Reference proteome</keyword>
<feature type="domain" description="Nematode cuticle collagen N-terminal" evidence="6">
    <location>
        <begin position="12"/>
        <end position="64"/>
    </location>
</feature>
<keyword evidence="2" id="KW-0677">Repeat</keyword>
<dbReference type="InterPro" id="IPR002486">
    <property type="entry name" value="Col_cuticle_N"/>
</dbReference>
<dbReference type="AlphaFoldDB" id="A0AA36G4C6"/>
<organism evidence="7 8">
    <name type="scientific">Mesorhabditis spiculigera</name>
    <dbReference type="NCBI Taxonomy" id="96644"/>
    <lineage>
        <taxon>Eukaryota</taxon>
        <taxon>Metazoa</taxon>
        <taxon>Ecdysozoa</taxon>
        <taxon>Nematoda</taxon>
        <taxon>Chromadorea</taxon>
        <taxon>Rhabditida</taxon>
        <taxon>Rhabditina</taxon>
        <taxon>Rhabditomorpha</taxon>
        <taxon>Rhabditoidea</taxon>
        <taxon>Rhabditidae</taxon>
        <taxon>Mesorhabditinae</taxon>
        <taxon>Mesorhabditis</taxon>
    </lineage>
</organism>